<gene>
    <name evidence="14" type="ORF">TRFO_10260</name>
</gene>
<comment type="miscellaneous">
    <text evidence="10">Ligation probably proceeds through 3 nucleotidyl transfer steps, with 2',3'-cyclic phosphate termini being hydrolyzed to 3'-P termini in a step that precedes 3'-P activation with GMP. In the first nucleotidyl transfer step, RTCB reacts with GTP to form a covalent RTCB-histidine-GMP intermediate with release of PPi; in the second step, the GMP moiety is transferred to the RNA 3'-P; in the third step, the 5'-OH from the opposite RNA strand attacks the activated 3'-P to form a 3',5'-phosphodiester bond and release GMP.</text>
</comment>
<evidence type="ECO:0000256" key="1">
    <source>
        <dbReference type="ARBA" id="ARBA00008071"/>
    </source>
</evidence>
<dbReference type="EC" id="6.5.1.8" evidence="10"/>
<keyword evidence="6 10" id="KW-0342">GTP-binding</keyword>
<sequence length="498" mass="54525">MDRKSLVIDPSMIKLVEPCVYEIPIGFVPNMKVPGRFFATPEMAEASFQELSEWMENRNKGLPSILQIAFVASLDGVTKGSFAMPDMHSGYGFSIGGVAAFDTSDPAAIISPGGVGYDINCGVRCVTTNLTLEDVEPVKKELVNALYKNVPVGVGGKRKKFITMDDLTDILTNGAHWALKNGYATEEDINNCEENGRMTYADQSLISERAKERGLDQLGTLGAGNHYVEIQVVDDIFDQKIADVMGVKKGQIVVMIHTGSRGLGYQVADDIMKQMNKNKNEKLFDNQLNSPAFNSELGQNYLHSMGAAANFAWCNRQIITHFVRKAFSDVFQRDDIEMNLIYDVAHNIAKVEKHVVDGVEREFIVHRKGATRAFGPGRSEIPEKYREVGQPVLIGGSLGTASYILAGTKESMDLAFGSTCHGAGRMLSRQKALRSLNEEAIKSDLNTKGIEFRAATKTSLIEEAPEAYKDVELVVEACQTVGASKKVARLLPIGVIKG</sequence>
<keyword evidence="5 10" id="KW-0547">Nucleotide-binding</keyword>
<dbReference type="RefSeq" id="XP_068348996.1">
    <property type="nucleotide sequence ID" value="XM_068495341.1"/>
</dbReference>
<evidence type="ECO:0000256" key="3">
    <source>
        <dbReference type="ARBA" id="ARBA00022694"/>
    </source>
</evidence>
<name>A0A1J4JDW0_9EUKA</name>
<feature type="binding site" evidence="10 12">
    <location>
        <position position="402"/>
    </location>
    <ligand>
        <name>GMP</name>
        <dbReference type="ChEBI" id="CHEBI:58115"/>
    </ligand>
</feature>
<comment type="catalytic activity">
    <reaction evidence="9 10">
        <text>a 3'-end 2',3'-cyclophospho-ribonucleotide-RNA + a 5'-end dephospho-ribonucleoside-RNA + GTP + H2O = a ribonucleotidyl-ribonucleotide-RNA + GMP + diphosphate + H(+)</text>
        <dbReference type="Rhea" id="RHEA:68080"/>
        <dbReference type="Rhea" id="RHEA-COMP:10464"/>
        <dbReference type="Rhea" id="RHEA-COMP:13936"/>
        <dbReference type="Rhea" id="RHEA-COMP:17355"/>
        <dbReference type="ChEBI" id="CHEBI:15377"/>
        <dbReference type="ChEBI" id="CHEBI:15378"/>
        <dbReference type="ChEBI" id="CHEBI:33019"/>
        <dbReference type="ChEBI" id="CHEBI:37565"/>
        <dbReference type="ChEBI" id="CHEBI:58115"/>
        <dbReference type="ChEBI" id="CHEBI:83064"/>
        <dbReference type="ChEBI" id="CHEBI:138284"/>
        <dbReference type="ChEBI" id="CHEBI:173118"/>
        <dbReference type="EC" id="6.5.1.8"/>
    </reaction>
</comment>
<dbReference type="InterPro" id="IPR001233">
    <property type="entry name" value="RtcB"/>
</dbReference>
<dbReference type="GO" id="GO:0005525">
    <property type="term" value="F:GTP binding"/>
    <property type="evidence" value="ECO:0007669"/>
    <property type="project" value="UniProtKB-KW"/>
</dbReference>
<dbReference type="HAMAP" id="MF_03144">
    <property type="entry name" value="RtcB_euk"/>
    <property type="match status" value="1"/>
</dbReference>
<evidence type="ECO:0000313" key="14">
    <source>
        <dbReference type="EMBL" id="OHS95859.1"/>
    </source>
</evidence>
<dbReference type="GeneID" id="94830045"/>
<evidence type="ECO:0000256" key="13">
    <source>
        <dbReference type="PIRSR" id="PIRSR601233-3"/>
    </source>
</evidence>
<reference evidence="14" key="1">
    <citation type="submission" date="2016-10" db="EMBL/GenBank/DDBJ databases">
        <authorList>
            <person name="Benchimol M."/>
            <person name="Almeida L.G."/>
            <person name="Vasconcelos A.T."/>
            <person name="Perreira-Neves A."/>
            <person name="Rosa I.A."/>
            <person name="Tasca T."/>
            <person name="Bogo M.R."/>
            <person name="de Souza W."/>
        </authorList>
    </citation>
    <scope>NUCLEOTIDE SEQUENCE [LARGE SCALE GENOMIC DNA]</scope>
    <source>
        <strain evidence="14">K</strain>
    </source>
</reference>
<evidence type="ECO:0000256" key="10">
    <source>
        <dbReference type="HAMAP-Rule" id="MF_03144"/>
    </source>
</evidence>
<dbReference type="Pfam" id="PF01139">
    <property type="entry name" value="RtcB"/>
    <property type="match status" value="1"/>
</dbReference>
<dbReference type="InterPro" id="IPR036025">
    <property type="entry name" value="RtcB-like_sf"/>
</dbReference>
<evidence type="ECO:0000256" key="6">
    <source>
        <dbReference type="ARBA" id="ARBA00023134"/>
    </source>
</evidence>
<organism evidence="14 15">
    <name type="scientific">Tritrichomonas foetus</name>
    <dbReference type="NCBI Taxonomy" id="1144522"/>
    <lineage>
        <taxon>Eukaryota</taxon>
        <taxon>Metamonada</taxon>
        <taxon>Parabasalia</taxon>
        <taxon>Tritrichomonadida</taxon>
        <taxon>Tritrichomonadidae</taxon>
        <taxon>Tritrichomonas</taxon>
    </lineage>
</organism>
<feature type="binding site" evidence="10 12">
    <location>
        <begin position="421"/>
        <end position="424"/>
    </location>
    <ligand>
        <name>GMP</name>
        <dbReference type="ChEBI" id="CHEBI:58115"/>
    </ligand>
</feature>
<keyword evidence="15" id="KW-1185">Reference proteome</keyword>
<protein>
    <recommendedName>
        <fullName evidence="10">RNA-splicing ligase RtcB homolog</fullName>
        <ecNumber evidence="10">6.5.1.8</ecNumber>
    </recommendedName>
    <alternativeName>
        <fullName evidence="10">3'-phosphate/5'-hydroxy nucleic acid ligase</fullName>
    </alternativeName>
</protein>
<feature type="binding site" evidence="10 12">
    <location>
        <position position="497"/>
    </location>
    <ligand>
        <name>GMP</name>
        <dbReference type="ChEBI" id="CHEBI:58115"/>
    </ligand>
</feature>
<evidence type="ECO:0000256" key="7">
    <source>
        <dbReference type="ARBA" id="ARBA00023211"/>
    </source>
</evidence>
<dbReference type="GO" id="GO:0170057">
    <property type="term" value="F:RNA ligase (GTP) activity"/>
    <property type="evidence" value="ECO:0007669"/>
    <property type="project" value="UniProtKB-EC"/>
</dbReference>
<dbReference type="SUPFAM" id="SSF103365">
    <property type="entry name" value="Hypothetical protein PH1602"/>
    <property type="match status" value="1"/>
</dbReference>
<comment type="function">
    <text evidence="10">Catalytic subunit of the tRNA-splicing ligase complex that acts by directly joining spliced tRNA halves to mature-sized tRNAs by incorporating the precursor-derived splice junction phosphate into the mature tRNA as a canonical 3',5'-phosphodiester. May act as an RNA ligase with broad substrate specificity, and may function toward other RNAs.</text>
</comment>
<feature type="binding site" evidence="10 13">
    <location>
        <position position="118"/>
    </location>
    <ligand>
        <name>Mn(2+)</name>
        <dbReference type="ChEBI" id="CHEBI:29035"/>
        <label>1</label>
    </ligand>
</feature>
<dbReference type="GO" id="GO:0006388">
    <property type="term" value="P:tRNA splicing, via endonucleolytic cleavage and ligation"/>
    <property type="evidence" value="ECO:0007669"/>
    <property type="project" value="UniProtKB-UniRule"/>
</dbReference>
<dbReference type="EMBL" id="MLAK01001215">
    <property type="protein sequence ID" value="OHS95859.1"/>
    <property type="molecule type" value="Genomic_DNA"/>
</dbReference>
<dbReference type="VEuPathDB" id="TrichDB:TRFO_10260"/>
<dbReference type="Gene3D" id="3.90.1860.10">
    <property type="entry name" value="tRNA-splicing ligase RtcB"/>
    <property type="match status" value="1"/>
</dbReference>
<dbReference type="FunFam" id="3.90.1860.10:FF:000001">
    <property type="entry name" value="tRNA-splicing ligase RtcB homolog"/>
    <property type="match status" value="1"/>
</dbReference>
<dbReference type="GO" id="GO:0072669">
    <property type="term" value="C:tRNA-splicing ligase complex"/>
    <property type="evidence" value="ECO:0007669"/>
    <property type="project" value="UniProtKB-UniRule"/>
</dbReference>
<feature type="binding site" evidence="10 12">
    <location>
        <begin position="225"/>
        <end position="229"/>
    </location>
    <ligand>
        <name>GMP</name>
        <dbReference type="ChEBI" id="CHEBI:58115"/>
    </ligand>
</feature>
<dbReference type="InterPro" id="IPR027513">
    <property type="entry name" value="RtcB_euk"/>
</dbReference>
<keyword evidence="7 10" id="KW-0464">Manganese</keyword>
<evidence type="ECO:0000256" key="8">
    <source>
        <dbReference type="ARBA" id="ARBA00047746"/>
    </source>
</evidence>
<comment type="similarity">
    <text evidence="1 10">Belongs to the RtcB family.</text>
</comment>
<dbReference type="PANTHER" id="PTHR11118">
    <property type="entry name" value="RNA-SPLICING LIGASE RTCB HOMOLOG"/>
    <property type="match status" value="1"/>
</dbReference>
<proteinExistence type="inferred from homology"/>
<evidence type="ECO:0000256" key="12">
    <source>
        <dbReference type="PIRSR" id="PIRSR601233-2"/>
    </source>
</evidence>
<dbReference type="OrthoDB" id="10249697at2759"/>
<dbReference type="AlphaFoldDB" id="A0A1J4JDW0"/>
<feature type="active site" description="GMP-histidine intermediate" evidence="10 11">
    <location>
        <position position="421"/>
    </location>
</feature>
<dbReference type="Proteomes" id="UP000179807">
    <property type="component" value="Unassembled WGS sequence"/>
</dbReference>
<evidence type="ECO:0000256" key="2">
    <source>
        <dbReference type="ARBA" id="ARBA00022598"/>
    </source>
</evidence>
<comment type="caution">
    <text evidence="10">Lacks conserved residue(s) required for the propagation of feature annotation.</text>
</comment>
<evidence type="ECO:0000313" key="15">
    <source>
        <dbReference type="Proteomes" id="UP000179807"/>
    </source>
</evidence>
<feature type="binding site" evidence="10">
    <location>
        <position position="121"/>
    </location>
    <ligand>
        <name>Mn(2+)</name>
        <dbReference type="ChEBI" id="CHEBI:29035"/>
        <label>2</label>
    </ligand>
</feature>
<dbReference type="GO" id="GO:0003972">
    <property type="term" value="F:RNA ligase (ATP) activity"/>
    <property type="evidence" value="ECO:0007669"/>
    <property type="project" value="TreeGrafter"/>
</dbReference>
<evidence type="ECO:0000256" key="5">
    <source>
        <dbReference type="ARBA" id="ARBA00022741"/>
    </source>
</evidence>
<dbReference type="GO" id="GO:0046872">
    <property type="term" value="F:metal ion binding"/>
    <property type="evidence" value="ECO:0007669"/>
    <property type="project" value="UniProtKB-KW"/>
</dbReference>
<evidence type="ECO:0000256" key="11">
    <source>
        <dbReference type="PIRSR" id="PIRSR601233-1"/>
    </source>
</evidence>
<comment type="caution">
    <text evidence="14">The sequence shown here is derived from an EMBL/GenBank/DDBJ whole genome shotgun (WGS) entry which is preliminary data.</text>
</comment>
<comment type="catalytic activity">
    <reaction evidence="8 10">
        <text>a 3'-end 3'-phospho-ribonucleotide-RNA + a 5'-end dephospho-ribonucleoside-RNA + GTP = a ribonucleotidyl-ribonucleotide-RNA + GMP + diphosphate</text>
        <dbReference type="Rhea" id="RHEA:68076"/>
        <dbReference type="Rhea" id="RHEA-COMP:10463"/>
        <dbReference type="Rhea" id="RHEA-COMP:13936"/>
        <dbReference type="Rhea" id="RHEA-COMP:17355"/>
        <dbReference type="ChEBI" id="CHEBI:33019"/>
        <dbReference type="ChEBI" id="CHEBI:37565"/>
        <dbReference type="ChEBI" id="CHEBI:58115"/>
        <dbReference type="ChEBI" id="CHEBI:83062"/>
        <dbReference type="ChEBI" id="CHEBI:138284"/>
        <dbReference type="ChEBI" id="CHEBI:173118"/>
        <dbReference type="EC" id="6.5.1.8"/>
    </reaction>
</comment>
<evidence type="ECO:0000256" key="9">
    <source>
        <dbReference type="ARBA" id="ARBA00049514"/>
    </source>
</evidence>
<dbReference type="PANTHER" id="PTHR11118:SF1">
    <property type="entry name" value="RNA-SPLICING LIGASE RTCB HOMOLOG"/>
    <property type="match status" value="1"/>
</dbReference>
<feature type="binding site" evidence="10">
    <location>
        <position position="121"/>
    </location>
    <ligand>
        <name>Mn(2+)</name>
        <dbReference type="ChEBI" id="CHEBI:29035"/>
        <label>1</label>
    </ligand>
</feature>
<feature type="binding site" evidence="10 13">
    <location>
        <position position="346"/>
    </location>
    <ligand>
        <name>Mn(2+)</name>
        <dbReference type="ChEBI" id="CHEBI:29035"/>
        <label>2</label>
    </ligand>
</feature>
<keyword evidence="4 10" id="KW-0479">Metal-binding</keyword>
<evidence type="ECO:0000256" key="4">
    <source>
        <dbReference type="ARBA" id="ARBA00022723"/>
    </source>
</evidence>
<keyword evidence="3 10" id="KW-0819">tRNA processing</keyword>
<feature type="binding site" evidence="10 12">
    <location>
        <begin position="346"/>
        <end position="347"/>
    </location>
    <ligand>
        <name>GMP</name>
        <dbReference type="ChEBI" id="CHEBI:58115"/>
    </ligand>
</feature>
<comment type="cofactor">
    <cofactor evidence="10 13">
        <name>Mn(2+)</name>
        <dbReference type="ChEBI" id="CHEBI:29035"/>
    </cofactor>
    <text evidence="10 13">Binds 2 manganese ions per subunit.</text>
</comment>
<feature type="binding site" evidence="10 13">
    <location>
        <position position="226"/>
    </location>
    <ligand>
        <name>Mn(2+)</name>
        <dbReference type="ChEBI" id="CHEBI:29035"/>
        <label>1</label>
    </ligand>
</feature>
<dbReference type="GO" id="GO:0005634">
    <property type="term" value="C:nucleus"/>
    <property type="evidence" value="ECO:0007669"/>
    <property type="project" value="TreeGrafter"/>
</dbReference>
<accession>A0A1J4JDW0</accession>
<keyword evidence="2 10" id="KW-0436">Ligase</keyword>
<comment type="subunit">
    <text evidence="10">Catalytic component of the tRNA-splicing ligase complex.</text>
</comment>
<feature type="binding site" evidence="10 13">
    <location>
        <position position="257"/>
    </location>
    <ligand>
        <name>Mn(2+)</name>
        <dbReference type="ChEBI" id="CHEBI:29035"/>
        <label>2</label>
    </ligand>
</feature>